<sequence length="116" mass="12459">MGYLIVKALISGLLVVAVSEVAKRAPGIGALIASLPLISVLGMIWLWRDKPDAQNMADHAQATFWYVIPSLPMFLLIPALLTRGWGFWAALTAGCLLTVVLYVAVTLSAARLGVRL</sequence>
<keyword evidence="1" id="KW-1133">Transmembrane helix</keyword>
<keyword evidence="3" id="KW-1185">Reference proteome</keyword>
<proteinExistence type="predicted"/>
<dbReference type="EMBL" id="SMUV01000073">
    <property type="protein sequence ID" value="TDK42213.1"/>
    <property type="molecule type" value="Genomic_DNA"/>
</dbReference>
<dbReference type="AlphaFoldDB" id="A0A4R5USY5"/>
<dbReference type="NCBIfam" id="NF006749">
    <property type="entry name" value="PRK09272.1-2"/>
    <property type="match status" value="1"/>
</dbReference>
<evidence type="ECO:0000313" key="3">
    <source>
        <dbReference type="Proteomes" id="UP000295301"/>
    </source>
</evidence>
<keyword evidence="1" id="KW-0472">Membrane</keyword>
<dbReference type="OrthoDB" id="47473at2"/>
<feature type="transmembrane region" description="Helical" evidence="1">
    <location>
        <begin position="59"/>
        <end position="81"/>
    </location>
</feature>
<feature type="transmembrane region" description="Helical" evidence="1">
    <location>
        <begin position="87"/>
        <end position="110"/>
    </location>
</feature>
<accession>A0A4R5USY5</accession>
<organism evidence="2 3">
    <name type="scientific">Antarcticimicrobium luteum</name>
    <dbReference type="NCBI Taxonomy" id="2547397"/>
    <lineage>
        <taxon>Bacteria</taxon>
        <taxon>Pseudomonadati</taxon>
        <taxon>Pseudomonadota</taxon>
        <taxon>Alphaproteobacteria</taxon>
        <taxon>Rhodobacterales</taxon>
        <taxon>Paracoccaceae</taxon>
        <taxon>Antarcticimicrobium</taxon>
    </lineage>
</organism>
<feature type="transmembrane region" description="Helical" evidence="1">
    <location>
        <begin position="29"/>
        <end position="47"/>
    </location>
</feature>
<evidence type="ECO:0000313" key="2">
    <source>
        <dbReference type="EMBL" id="TDK42213.1"/>
    </source>
</evidence>
<protein>
    <submittedName>
        <fullName evidence="2">DUF3147 family protein</fullName>
    </submittedName>
</protein>
<dbReference type="Proteomes" id="UP000295301">
    <property type="component" value="Unassembled WGS sequence"/>
</dbReference>
<keyword evidence="1" id="KW-0812">Transmembrane</keyword>
<dbReference type="RefSeq" id="WP_133361342.1">
    <property type="nucleotide sequence ID" value="NZ_SMUV01000073.1"/>
</dbReference>
<gene>
    <name evidence="2" type="ORF">E1832_18915</name>
</gene>
<evidence type="ECO:0000256" key="1">
    <source>
        <dbReference type="SAM" id="Phobius"/>
    </source>
</evidence>
<name>A0A4R5USY5_9RHOB</name>
<dbReference type="InterPro" id="IPR058117">
    <property type="entry name" value="BV97_02767-like"/>
</dbReference>
<comment type="caution">
    <text evidence="2">The sequence shown here is derived from an EMBL/GenBank/DDBJ whole genome shotgun (WGS) entry which is preliminary data.</text>
</comment>
<reference evidence="2 3" key="1">
    <citation type="submission" date="2019-03" db="EMBL/GenBank/DDBJ databases">
        <title>Ruegeria lutea sp. nov., a novel strain, isolated from marine sediment, the Masan Bay, South Korea.</title>
        <authorList>
            <person name="Kim J."/>
            <person name="Kim D.-Y."/>
            <person name="Lee S.-S."/>
        </authorList>
    </citation>
    <scope>NUCLEOTIDE SEQUENCE [LARGE SCALE GENOMIC DNA]</scope>
    <source>
        <strain evidence="2 3">318-1</strain>
    </source>
</reference>